<evidence type="ECO:0000313" key="3">
    <source>
        <dbReference type="Proteomes" id="UP000255417"/>
    </source>
</evidence>
<sequence>MNNLRKNHRTSVYTGRKEFEWCLDYIVQELSNGKQKLQVFNALRDSGKITFKYKNFLRLSNSPKYPQLDKFKRKNKKQGVSELNNY</sequence>
<evidence type="ECO:0000313" key="2">
    <source>
        <dbReference type="EMBL" id="SUB76413.1"/>
    </source>
</evidence>
<dbReference type="AlphaFoldDB" id="A0A379DGK7"/>
<protein>
    <recommendedName>
        <fullName evidence="4">Transposase and inactivated derivatives</fullName>
    </recommendedName>
</protein>
<gene>
    <name evidence="2" type="ORF">NCTC12872_02041</name>
</gene>
<name>A0A379DGK7_9PAST</name>
<accession>A0A379DGK7</accession>
<feature type="region of interest" description="Disordered" evidence="1">
    <location>
        <begin position="67"/>
        <end position="86"/>
    </location>
</feature>
<evidence type="ECO:0000256" key="1">
    <source>
        <dbReference type="SAM" id="MobiDB-lite"/>
    </source>
</evidence>
<proteinExistence type="predicted"/>
<dbReference type="Proteomes" id="UP000255417">
    <property type="component" value="Unassembled WGS sequence"/>
</dbReference>
<dbReference type="EMBL" id="UGTA01000002">
    <property type="protein sequence ID" value="SUB76413.1"/>
    <property type="molecule type" value="Genomic_DNA"/>
</dbReference>
<reference evidence="2 3" key="1">
    <citation type="submission" date="2018-06" db="EMBL/GenBank/DDBJ databases">
        <authorList>
            <consortium name="Pathogen Informatics"/>
            <person name="Doyle S."/>
        </authorList>
    </citation>
    <scope>NUCLEOTIDE SEQUENCE [LARGE SCALE GENOMIC DNA]</scope>
    <source>
        <strain evidence="2 3">NCTC12872</strain>
    </source>
</reference>
<keyword evidence="3" id="KW-1185">Reference proteome</keyword>
<organism evidence="2 3">
    <name type="scientific">Phocoenobacter uteri</name>
    <dbReference type="NCBI Taxonomy" id="146806"/>
    <lineage>
        <taxon>Bacteria</taxon>
        <taxon>Pseudomonadati</taxon>
        <taxon>Pseudomonadota</taxon>
        <taxon>Gammaproteobacteria</taxon>
        <taxon>Pasteurellales</taxon>
        <taxon>Pasteurellaceae</taxon>
        <taxon>Phocoenobacter</taxon>
    </lineage>
</organism>
<evidence type="ECO:0008006" key="4">
    <source>
        <dbReference type="Google" id="ProtNLM"/>
    </source>
</evidence>